<dbReference type="Gene3D" id="3.40.50.1820">
    <property type="entry name" value="alpha/beta hydrolase"/>
    <property type="match status" value="1"/>
</dbReference>
<dbReference type="PANTHER" id="PTHR43798">
    <property type="entry name" value="MONOACYLGLYCEROL LIPASE"/>
    <property type="match status" value="1"/>
</dbReference>
<proteinExistence type="predicted"/>
<dbReference type="SUPFAM" id="SSF53474">
    <property type="entry name" value="alpha/beta-Hydrolases"/>
    <property type="match status" value="1"/>
</dbReference>
<dbReference type="ESTHER" id="9zzzz-g3crf7">
    <property type="family name" value="6_AlphaBeta_hydrolase"/>
</dbReference>
<sequence>MPYADNKGVKVYYETWGSGGVPIVFLHPWSTNGYIWYFQLFHFAQTNTCLTVDHRGHGRSDKPAGGYSIQEHASDVAAVMDAAKIDKAVVVGNSIGGMIAMQFCLARPERVLGLVIQSSGTALAEGLPKEVMDAMIRDRDATFNQLLEGTVSARTKRERPEILDLARASFMLESNWPRHVFDSAIKDPNGVFNWNIKHRLKDIKRPTLVLAGEEDQATPVAANKFLADNIPDAKLNVLKDIGHFYQLEQPAAFNATLDEFLKSIAR</sequence>
<evidence type="ECO:0000259" key="2">
    <source>
        <dbReference type="Pfam" id="PF00561"/>
    </source>
</evidence>
<evidence type="ECO:0000313" key="3">
    <source>
        <dbReference type="EMBL" id="AEM45140.1"/>
    </source>
</evidence>
<evidence type="ECO:0000256" key="1">
    <source>
        <dbReference type="ARBA" id="ARBA00022801"/>
    </source>
</evidence>
<dbReference type="GO" id="GO:0016787">
    <property type="term" value="F:hydrolase activity"/>
    <property type="evidence" value="ECO:0007669"/>
    <property type="project" value="UniProtKB-KW"/>
</dbReference>
<dbReference type="EMBL" id="HQ156931">
    <property type="protein sequence ID" value="AEM45140.1"/>
    <property type="molecule type" value="Genomic_DNA"/>
</dbReference>
<dbReference type="PANTHER" id="PTHR43798:SF31">
    <property type="entry name" value="AB HYDROLASE SUPERFAMILY PROTEIN YCLE"/>
    <property type="match status" value="1"/>
</dbReference>
<reference evidence="3" key="1">
    <citation type="journal article" date="2011" name="FEMS Microbiol. Ecol.">
        <title>Identification of novel lipolytic genes and gene families by screening of metagenomic libraries derived from soil samples of the German Biodiversity Exploratories.</title>
        <authorList>
            <person name="Nacke H."/>
            <person name="Will C."/>
            <person name="Herzog S."/>
            <person name="Nowka B."/>
            <person name="Engelhaupt M."/>
            <person name="Daniel R."/>
        </authorList>
    </citation>
    <scope>NUCLEOTIDE SEQUENCE</scope>
</reference>
<dbReference type="AlphaFoldDB" id="G3CRF7"/>
<dbReference type="InterPro" id="IPR029058">
    <property type="entry name" value="AB_hydrolase_fold"/>
</dbReference>
<dbReference type="PRINTS" id="PR00111">
    <property type="entry name" value="ABHYDROLASE"/>
</dbReference>
<organism evidence="3">
    <name type="scientific">uncultured organism</name>
    <dbReference type="NCBI Taxonomy" id="155900"/>
    <lineage>
        <taxon>unclassified sequences</taxon>
        <taxon>environmental samples</taxon>
    </lineage>
</organism>
<dbReference type="Pfam" id="PF00561">
    <property type="entry name" value="Abhydrolase_1"/>
    <property type="match status" value="1"/>
</dbReference>
<dbReference type="PRINTS" id="PR00412">
    <property type="entry name" value="EPOXHYDRLASE"/>
</dbReference>
<keyword evidence="1" id="KW-0378">Hydrolase</keyword>
<dbReference type="InterPro" id="IPR050266">
    <property type="entry name" value="AB_hydrolase_sf"/>
</dbReference>
<dbReference type="InterPro" id="IPR000639">
    <property type="entry name" value="Epox_hydrolase-like"/>
</dbReference>
<dbReference type="InterPro" id="IPR000073">
    <property type="entry name" value="AB_hydrolase_1"/>
</dbReference>
<protein>
    <recommendedName>
        <fullName evidence="2">AB hydrolase-1 domain-containing protein</fullName>
    </recommendedName>
</protein>
<feature type="domain" description="AB hydrolase-1" evidence="2">
    <location>
        <begin position="22"/>
        <end position="250"/>
    </location>
</feature>
<dbReference type="GO" id="GO:0016020">
    <property type="term" value="C:membrane"/>
    <property type="evidence" value="ECO:0007669"/>
    <property type="project" value="TreeGrafter"/>
</dbReference>
<name>G3CRF7_9ZZZZ</name>
<accession>G3CRF7</accession>